<accession>A0A916VTL9</accession>
<dbReference type="Pfam" id="PF03432">
    <property type="entry name" value="Relaxase"/>
    <property type="match status" value="1"/>
</dbReference>
<dbReference type="AlphaFoldDB" id="A0A916VTL9"/>
<proteinExistence type="predicted"/>
<dbReference type="InterPro" id="IPR005094">
    <property type="entry name" value="Endonuclease_MobA/VirD2"/>
</dbReference>
<evidence type="ECO:0000259" key="1">
    <source>
        <dbReference type="Pfam" id="PF03432"/>
    </source>
</evidence>
<evidence type="ECO:0000313" key="2">
    <source>
        <dbReference type="EMBL" id="GGA31866.1"/>
    </source>
</evidence>
<protein>
    <recommendedName>
        <fullName evidence="1">MobA/VirD2-like nuclease domain-containing protein</fullName>
    </recommendedName>
</protein>
<dbReference type="RefSeq" id="WP_188678608.1">
    <property type="nucleotide sequence ID" value="NZ_BMKA01000009.1"/>
</dbReference>
<reference evidence="2" key="1">
    <citation type="journal article" date="2014" name="Int. J. Syst. Evol. Microbiol.">
        <title>Complete genome sequence of Corynebacterium casei LMG S-19264T (=DSM 44701T), isolated from a smear-ripened cheese.</title>
        <authorList>
            <consortium name="US DOE Joint Genome Institute (JGI-PGF)"/>
            <person name="Walter F."/>
            <person name="Albersmeier A."/>
            <person name="Kalinowski J."/>
            <person name="Ruckert C."/>
        </authorList>
    </citation>
    <scope>NUCLEOTIDE SEQUENCE</scope>
    <source>
        <strain evidence="2">CGMCC 1.15880</strain>
    </source>
</reference>
<dbReference type="EMBL" id="BMKA01000009">
    <property type="protein sequence ID" value="GGA31866.1"/>
    <property type="molecule type" value="Genomic_DNA"/>
</dbReference>
<gene>
    <name evidence="2" type="ORF">GCM10011498_36330</name>
</gene>
<organism evidence="2 3">
    <name type="scientific">Neptunicoccus cionae</name>
    <dbReference type="NCBI Taxonomy" id="2035344"/>
    <lineage>
        <taxon>Bacteria</taxon>
        <taxon>Pseudomonadati</taxon>
        <taxon>Pseudomonadota</taxon>
        <taxon>Alphaproteobacteria</taxon>
        <taxon>Rhodobacterales</taxon>
        <taxon>Paracoccaceae</taxon>
        <taxon>Neptunicoccus</taxon>
    </lineage>
</organism>
<reference evidence="2" key="2">
    <citation type="submission" date="2020-09" db="EMBL/GenBank/DDBJ databases">
        <authorList>
            <person name="Sun Q."/>
            <person name="Zhou Y."/>
        </authorList>
    </citation>
    <scope>NUCLEOTIDE SEQUENCE</scope>
    <source>
        <strain evidence="2">CGMCC 1.15880</strain>
    </source>
</reference>
<dbReference type="Proteomes" id="UP000628017">
    <property type="component" value="Unassembled WGS sequence"/>
</dbReference>
<feature type="domain" description="MobA/VirD2-like nuclease" evidence="1">
    <location>
        <begin position="91"/>
        <end position="205"/>
    </location>
</feature>
<keyword evidence="3" id="KW-1185">Reference proteome</keyword>
<name>A0A916VTL9_9RHOB</name>
<comment type="caution">
    <text evidence="2">The sequence shown here is derived from an EMBL/GenBank/DDBJ whole genome shotgun (WGS) entry which is preliminary data.</text>
</comment>
<sequence>MAKSDAVSAVTGEIFREGWSRVRGSTQGLGEKRKQMTRAAKGHRAAVFKAIRSGGTHTKGQLSNQLEYLTSKSSFIVDSRSVLDGKKQLSADEIKSVVDRFSSRWDEGFRPKMGHTTHMLMSFPVGTKGADVRDIASAVAERFFANDERNFDYLIAVHEDRAHPHAHMVLNRRSQEGEYFYLGRDHHFNYDDFRTAMVEEAEKFGVRLEATRRIDRGVLTYAPKAEEIYAAKEEGREPKARERVGRDLDRALAEIATTSRIYRSLAAEASAENREDISNALILASEMLGQGGQLEQNGEVYMETQESFDDLRSRFAERAERVEQFVRDAPDAMKAKYEKQLDAIYRNVAHMQPVGVRSATLNDAASDTGVYSEANINKNAVASMREPDTRAQIETALRGTGISSSAVIARVEQGASNAWLEQRWMADDLSKIAKNEGLNLERKEDLAIAAEKLDQVHVQLGQTLERVEVLRDDGVIEVDALADVDVNSPEYQEFLREEAERQDSVEHAAEDNRLVAGIERAEREGIAIQDREDAISESVTAEVARLRGQGYSNAHIAERSFDIEDAVTRRIDDNPELVGVSPDDRRAFEAMEDRFAKTDFNYGYSDDSDAREYGREQVKVANGDFKAFAAKSATHAALASRAWDRATDIIRPPEGYVRESDRIVVEQRVVASPEIARVIEHERNDKINSPFSDDRSREIYRGEIERELNDERLEELRNGDSEALSELIDNRLDRLYAAKAYLQSDEATSSSEATREVVSEIAEEEYDAQRLKHVHANSEKGQTHG</sequence>
<evidence type="ECO:0000313" key="3">
    <source>
        <dbReference type="Proteomes" id="UP000628017"/>
    </source>
</evidence>